<gene>
    <name evidence="1" type="ORF">BH695_2657</name>
</gene>
<organism evidence="1 2">
    <name type="scientific">Microcystis aeruginosa PCC 7806SL</name>
    <dbReference type="NCBI Taxonomy" id="1903187"/>
    <lineage>
        <taxon>Bacteria</taxon>
        <taxon>Bacillati</taxon>
        <taxon>Cyanobacteriota</taxon>
        <taxon>Cyanophyceae</taxon>
        <taxon>Oscillatoriophycideae</taxon>
        <taxon>Chroococcales</taxon>
        <taxon>Microcystaceae</taxon>
        <taxon>Microcystis</taxon>
    </lineage>
</organism>
<evidence type="ECO:0000313" key="2">
    <source>
        <dbReference type="Proteomes" id="UP000192439"/>
    </source>
</evidence>
<dbReference type="Proteomes" id="UP000192439">
    <property type="component" value="Chromosome"/>
</dbReference>
<protein>
    <submittedName>
        <fullName evidence="1">Uncharacterized protein</fullName>
    </submittedName>
</protein>
<sequence length="50" mass="5567">MGNDSGISDRSRVLDAPMTTIGQKRRLTQSLFLGVKLARSSPGHYIIQFF</sequence>
<name>A0AB33BZ32_MICA7</name>
<accession>A0AB33BZ32</accession>
<keyword evidence="2" id="KW-1185">Reference proteome</keyword>
<dbReference type="EMBL" id="CP020771">
    <property type="protein sequence ID" value="ARI81936.1"/>
    <property type="molecule type" value="Genomic_DNA"/>
</dbReference>
<dbReference type="AlphaFoldDB" id="A0AB33BZ32"/>
<proteinExistence type="predicted"/>
<reference evidence="1 2" key="1">
    <citation type="journal article" date="2018" name="Harmful Algae">
        <title>The highly heterogeneous methylated genomes and diverse restriction-modification systems of bloom-forming Microcystis.</title>
        <authorList>
            <person name="Zhao L."/>
            <person name="Song Y."/>
            <person name="Li L."/>
            <person name="Gan N."/>
            <person name="Brand J.J."/>
            <person name="Song L."/>
        </authorList>
    </citation>
    <scope>NUCLEOTIDE SEQUENCE [LARGE SCALE GENOMIC DNA]</scope>
    <source>
        <strain evidence="1 2">PCC 7806SL</strain>
    </source>
</reference>
<evidence type="ECO:0000313" key="1">
    <source>
        <dbReference type="EMBL" id="ARI81936.1"/>
    </source>
</evidence>